<reference evidence="2 3" key="1">
    <citation type="submission" date="2019-09" db="EMBL/GenBank/DDBJ databases">
        <title>Isolation and complete genome sequencing of Methylocystis species.</title>
        <authorList>
            <person name="Rumah B.L."/>
            <person name="Stead C.E."/>
            <person name="Stevens B.C."/>
            <person name="Minton N.P."/>
            <person name="Grosse-Honebrink A."/>
            <person name="Zhang Y."/>
        </authorList>
    </citation>
    <scope>NUCLEOTIDE SEQUENCE [LARGE SCALE GENOMIC DNA]</scope>
    <source>
        <strain evidence="2 3">BRCS2</strain>
    </source>
</reference>
<keyword evidence="1" id="KW-0732">Signal</keyword>
<name>A0A6B8M3I4_9HYPH</name>
<dbReference type="AlphaFoldDB" id="A0A6B8M3I4"/>
<feature type="chain" id="PRO_5025586090" evidence="1">
    <location>
        <begin position="22"/>
        <end position="367"/>
    </location>
</feature>
<evidence type="ECO:0000313" key="3">
    <source>
        <dbReference type="Proteomes" id="UP000422569"/>
    </source>
</evidence>
<evidence type="ECO:0000256" key="1">
    <source>
        <dbReference type="SAM" id="SignalP"/>
    </source>
</evidence>
<evidence type="ECO:0000313" key="2">
    <source>
        <dbReference type="EMBL" id="QGM98444.1"/>
    </source>
</evidence>
<gene>
    <name evidence="2" type="ORF">F7D14_13810</name>
</gene>
<dbReference type="KEGG" id="mpar:F7D14_13810"/>
<dbReference type="Proteomes" id="UP000422569">
    <property type="component" value="Chromosome"/>
</dbReference>
<proteinExistence type="predicted"/>
<keyword evidence="3" id="KW-1185">Reference proteome</keyword>
<dbReference type="RefSeq" id="WP_026015993.1">
    <property type="nucleotide sequence ID" value="NZ_CP044331.1"/>
</dbReference>
<accession>A0A6B8M3I4</accession>
<feature type="signal peptide" evidence="1">
    <location>
        <begin position="1"/>
        <end position="21"/>
    </location>
</feature>
<organism evidence="2 3">
    <name type="scientific">Methylocystis parvus</name>
    <dbReference type="NCBI Taxonomy" id="134"/>
    <lineage>
        <taxon>Bacteria</taxon>
        <taxon>Pseudomonadati</taxon>
        <taxon>Pseudomonadota</taxon>
        <taxon>Alphaproteobacteria</taxon>
        <taxon>Hyphomicrobiales</taxon>
        <taxon>Methylocystaceae</taxon>
        <taxon>Methylocystis</taxon>
    </lineage>
</organism>
<protein>
    <submittedName>
        <fullName evidence="2">Uncharacterized protein</fullName>
    </submittedName>
</protein>
<sequence length="367" mass="39901">MFRHAIALLAAFTPCFTLSLAADANEAAPAAKVYDGSVGSSPIVMSLERTDDSLNGNYFYRSKRFDIYLVGDAKKGALLLNSPITDDKISLKPDGSGYAGSLTTAKGKTFPVRLRPVGPDAARAAPVEAPDDLDLYERVRLAGLTLKPEKTETYAGKTIRWHVESMSGNRMFRVESGYAAPVMETINKSLSKIQWANVSNYFGCAGAEGGSGVDASDVENPFLSDAYVSFGINESWSCAGAAHPDFGMEAHTFDARSGKELTLDDFLKFGKGPVPSEDSPGRSDYLSKTFAPGLVALLKRFHPKEMTPKKDECDYSDPEVWNYPAWRLTEKGLYVGASFPRAARVCDNPKWSTIPYSALSEAKPQLK</sequence>
<dbReference type="EMBL" id="CP044331">
    <property type="protein sequence ID" value="QGM98444.1"/>
    <property type="molecule type" value="Genomic_DNA"/>
</dbReference>